<dbReference type="AlphaFoldDB" id="U7QR48"/>
<feature type="region of interest" description="Disordered" evidence="1">
    <location>
        <begin position="1"/>
        <end position="29"/>
    </location>
</feature>
<organism evidence="2 3">
    <name type="scientific">Photorhabdus temperata J3</name>
    <dbReference type="NCBI Taxonomy" id="1389415"/>
    <lineage>
        <taxon>Bacteria</taxon>
        <taxon>Pseudomonadati</taxon>
        <taxon>Pseudomonadota</taxon>
        <taxon>Gammaproteobacteria</taxon>
        <taxon>Enterobacterales</taxon>
        <taxon>Morganellaceae</taxon>
        <taxon>Photorhabdus</taxon>
    </lineage>
</organism>
<proteinExistence type="predicted"/>
<protein>
    <submittedName>
        <fullName evidence="2">Uncharacterized protein</fullName>
    </submittedName>
</protein>
<sequence>MKRGDCLKKQKNRKTEKQKNRASKDKKWV</sequence>
<evidence type="ECO:0000313" key="2">
    <source>
        <dbReference type="EMBL" id="ERT10419.1"/>
    </source>
</evidence>
<dbReference type="Proteomes" id="UP000017133">
    <property type="component" value="Unassembled WGS sequence"/>
</dbReference>
<keyword evidence="3" id="KW-1185">Reference proteome</keyword>
<comment type="caution">
    <text evidence="2">The sequence shown here is derived from an EMBL/GenBank/DDBJ whole genome shotgun (WGS) entry which is preliminary data.</text>
</comment>
<evidence type="ECO:0000313" key="3">
    <source>
        <dbReference type="Proteomes" id="UP000017133"/>
    </source>
</evidence>
<gene>
    <name evidence="2" type="ORF">O185_24965</name>
</gene>
<dbReference type="EMBL" id="AXDT01000338">
    <property type="protein sequence ID" value="ERT10419.1"/>
    <property type="molecule type" value="Genomic_DNA"/>
</dbReference>
<name>U7QR48_PHOTE</name>
<reference evidence="2 3" key="1">
    <citation type="submission" date="2013-10" db="EMBL/GenBank/DDBJ databases">
        <title>Whole Genome Shotgun Sequence of Photorhabdus temperata J3.</title>
        <authorList>
            <person name="Park G.-S."/>
            <person name="Hong S.-J."/>
            <person name="Shin J.-H."/>
        </authorList>
    </citation>
    <scope>NUCLEOTIDE SEQUENCE [LARGE SCALE GENOMIC DNA]</scope>
    <source>
        <strain evidence="2 3">J3</strain>
    </source>
</reference>
<evidence type="ECO:0000256" key="1">
    <source>
        <dbReference type="SAM" id="MobiDB-lite"/>
    </source>
</evidence>
<accession>U7QR48</accession>